<accession>A0ABU9XP98</accession>
<sequence>MSKGLLHHVEINVSSLADSVAFWGWLLEELGYQSFQRWEKGRSWRLGDTYLVLVQTEERFLAIPYHRSSVGLNHLAFHAESKQQVDRVTNQLREKGVRILYEDRHPYAGGENHYAVYFEDPDRIKVEIVAPEY</sequence>
<evidence type="ECO:0000256" key="1">
    <source>
        <dbReference type="ARBA" id="ARBA00022723"/>
    </source>
</evidence>
<dbReference type="InterPro" id="IPR037523">
    <property type="entry name" value="VOC_core"/>
</dbReference>
<evidence type="ECO:0000313" key="4">
    <source>
        <dbReference type="Proteomes" id="UP001444625"/>
    </source>
</evidence>
<dbReference type="CDD" id="cd07242">
    <property type="entry name" value="VOC_BsYqjT"/>
    <property type="match status" value="1"/>
</dbReference>
<comment type="caution">
    <text evidence="3">The sequence shown here is derived from an EMBL/GenBank/DDBJ whole genome shotgun (WGS) entry which is preliminary data.</text>
</comment>
<dbReference type="PANTHER" id="PTHR36113:SF6">
    <property type="entry name" value="FOSFOMYCIN RESISTANCE PROTEIN FOSX"/>
    <property type="match status" value="1"/>
</dbReference>
<dbReference type="PANTHER" id="PTHR36113">
    <property type="entry name" value="LYASE, PUTATIVE-RELATED-RELATED"/>
    <property type="match status" value="1"/>
</dbReference>
<evidence type="ECO:0000313" key="3">
    <source>
        <dbReference type="EMBL" id="MEN2768949.1"/>
    </source>
</evidence>
<name>A0ABU9XP98_9BACI</name>
<keyword evidence="4" id="KW-1185">Reference proteome</keyword>
<dbReference type="PROSITE" id="PS51819">
    <property type="entry name" value="VOC"/>
    <property type="match status" value="1"/>
</dbReference>
<dbReference type="InterPro" id="IPR051332">
    <property type="entry name" value="Fosfomycin_Res_Enzymes"/>
</dbReference>
<organism evidence="3 4">
    <name type="scientific">Ornithinibacillus xuwenensis</name>
    <dbReference type="NCBI Taxonomy" id="3144668"/>
    <lineage>
        <taxon>Bacteria</taxon>
        <taxon>Bacillati</taxon>
        <taxon>Bacillota</taxon>
        <taxon>Bacilli</taxon>
        <taxon>Bacillales</taxon>
        <taxon>Bacillaceae</taxon>
        <taxon>Ornithinibacillus</taxon>
    </lineage>
</organism>
<gene>
    <name evidence="3" type="ORF">ABC228_17385</name>
</gene>
<dbReference type="EMBL" id="JBDIML010000008">
    <property type="protein sequence ID" value="MEN2768949.1"/>
    <property type="molecule type" value="Genomic_DNA"/>
</dbReference>
<reference evidence="3 4" key="1">
    <citation type="submission" date="2024-05" db="EMBL/GenBank/DDBJ databases">
        <authorList>
            <person name="Haq I."/>
            <person name="Ullah Z."/>
            <person name="Ahmad R."/>
            <person name="Li M."/>
            <person name="Tong Y."/>
        </authorList>
    </citation>
    <scope>NUCLEOTIDE SEQUENCE [LARGE SCALE GENOMIC DNA]</scope>
    <source>
        <strain evidence="3 4">16A2E</strain>
    </source>
</reference>
<keyword evidence="1" id="KW-0479">Metal-binding</keyword>
<feature type="domain" description="VOC" evidence="2">
    <location>
        <begin position="5"/>
        <end position="131"/>
    </location>
</feature>
<dbReference type="InterPro" id="IPR029068">
    <property type="entry name" value="Glyas_Bleomycin-R_OHBP_Dase"/>
</dbReference>
<dbReference type="SUPFAM" id="SSF54593">
    <property type="entry name" value="Glyoxalase/Bleomycin resistance protein/Dihydroxybiphenyl dioxygenase"/>
    <property type="match status" value="1"/>
</dbReference>
<dbReference type="Gene3D" id="3.10.180.10">
    <property type="entry name" value="2,3-Dihydroxybiphenyl 1,2-Dioxygenase, domain 1"/>
    <property type="match status" value="1"/>
</dbReference>
<dbReference type="RefSeq" id="WP_345826444.1">
    <property type="nucleotide sequence ID" value="NZ_JBDIML010000008.1"/>
</dbReference>
<protein>
    <submittedName>
        <fullName evidence="3">VOC family protein</fullName>
    </submittedName>
</protein>
<dbReference type="Pfam" id="PF00903">
    <property type="entry name" value="Glyoxalase"/>
    <property type="match status" value="1"/>
</dbReference>
<dbReference type="Proteomes" id="UP001444625">
    <property type="component" value="Unassembled WGS sequence"/>
</dbReference>
<evidence type="ECO:0000259" key="2">
    <source>
        <dbReference type="PROSITE" id="PS51819"/>
    </source>
</evidence>
<dbReference type="InterPro" id="IPR004360">
    <property type="entry name" value="Glyas_Fos-R_dOase_dom"/>
</dbReference>
<proteinExistence type="predicted"/>